<gene>
    <name evidence="2" type="ORF">Tci_031926</name>
</gene>
<protein>
    <submittedName>
        <fullName evidence="2">Uncharacterized protein</fullName>
    </submittedName>
</protein>
<feature type="coiled-coil region" evidence="1">
    <location>
        <begin position="24"/>
        <end position="89"/>
    </location>
</feature>
<evidence type="ECO:0000313" key="2">
    <source>
        <dbReference type="EMBL" id="GEU59948.1"/>
    </source>
</evidence>
<accession>A0A6L2LE02</accession>
<reference evidence="2" key="1">
    <citation type="journal article" date="2019" name="Sci. Rep.">
        <title>Draft genome of Tanacetum cinerariifolium, the natural source of mosquito coil.</title>
        <authorList>
            <person name="Yamashiro T."/>
            <person name="Shiraishi A."/>
            <person name="Satake H."/>
            <person name="Nakayama K."/>
        </authorList>
    </citation>
    <scope>NUCLEOTIDE SEQUENCE</scope>
</reference>
<dbReference type="EMBL" id="BKCJ010004258">
    <property type="protein sequence ID" value="GEU59948.1"/>
    <property type="molecule type" value="Genomic_DNA"/>
</dbReference>
<sequence>MRLEHTHRKKKRLEGRFNWQADLLKEKDIDIANLKVQLSLKEAEAAEAVRRRGQVAIAEAAEVARARELEVLKERNAVLEEQVAAIESATASKDVKLASLTAQTAKLTKYLSELGLSYDELSFKASSLKAERDGLVGQILSHEVKLVVMKCLQSPGYLAALRGVTGHVVDKGMQDRLAADFPLHAQRRAHREASMVDIMDLLRLEGPATKTLEASRLQPSFEQLMLLIHWLEDQVVIRETSLSFSLDVAHSRVQILKREAASKRLSISDDLVWLSRYLLRT</sequence>
<keyword evidence="1" id="KW-0175">Coiled coil</keyword>
<comment type="caution">
    <text evidence="2">The sequence shown here is derived from an EMBL/GenBank/DDBJ whole genome shotgun (WGS) entry which is preliminary data.</text>
</comment>
<evidence type="ECO:0000256" key="1">
    <source>
        <dbReference type="SAM" id="Coils"/>
    </source>
</evidence>
<dbReference type="AlphaFoldDB" id="A0A6L2LE02"/>
<name>A0A6L2LE02_TANCI</name>
<proteinExistence type="predicted"/>
<organism evidence="2">
    <name type="scientific">Tanacetum cinerariifolium</name>
    <name type="common">Dalmatian daisy</name>
    <name type="synonym">Chrysanthemum cinerariifolium</name>
    <dbReference type="NCBI Taxonomy" id="118510"/>
    <lineage>
        <taxon>Eukaryota</taxon>
        <taxon>Viridiplantae</taxon>
        <taxon>Streptophyta</taxon>
        <taxon>Embryophyta</taxon>
        <taxon>Tracheophyta</taxon>
        <taxon>Spermatophyta</taxon>
        <taxon>Magnoliopsida</taxon>
        <taxon>eudicotyledons</taxon>
        <taxon>Gunneridae</taxon>
        <taxon>Pentapetalae</taxon>
        <taxon>asterids</taxon>
        <taxon>campanulids</taxon>
        <taxon>Asterales</taxon>
        <taxon>Asteraceae</taxon>
        <taxon>Asteroideae</taxon>
        <taxon>Anthemideae</taxon>
        <taxon>Anthemidinae</taxon>
        <taxon>Tanacetum</taxon>
    </lineage>
</organism>